<feature type="chain" id="PRO_5041377406" evidence="1">
    <location>
        <begin position="18"/>
        <end position="281"/>
    </location>
</feature>
<protein>
    <submittedName>
        <fullName evidence="2">Uncharacterized protein</fullName>
    </submittedName>
</protein>
<keyword evidence="3" id="KW-1185">Reference proteome</keyword>
<gene>
    <name evidence="2" type="ORF">LWI29_000628</name>
</gene>
<evidence type="ECO:0000313" key="2">
    <source>
        <dbReference type="EMBL" id="KAK0593960.1"/>
    </source>
</evidence>
<dbReference type="EMBL" id="JAUESC010000180">
    <property type="protein sequence ID" value="KAK0593960.1"/>
    <property type="molecule type" value="Genomic_DNA"/>
</dbReference>
<keyword evidence="1" id="KW-0732">Signal</keyword>
<evidence type="ECO:0000313" key="3">
    <source>
        <dbReference type="Proteomes" id="UP001168877"/>
    </source>
</evidence>
<feature type="signal peptide" evidence="1">
    <location>
        <begin position="1"/>
        <end position="17"/>
    </location>
</feature>
<accession>A0AA39SNX7</accession>
<proteinExistence type="predicted"/>
<evidence type="ECO:0000256" key="1">
    <source>
        <dbReference type="SAM" id="SignalP"/>
    </source>
</evidence>
<name>A0AA39SNX7_ACESA</name>
<dbReference type="Proteomes" id="UP001168877">
    <property type="component" value="Unassembled WGS sequence"/>
</dbReference>
<organism evidence="2 3">
    <name type="scientific">Acer saccharum</name>
    <name type="common">Sugar maple</name>
    <dbReference type="NCBI Taxonomy" id="4024"/>
    <lineage>
        <taxon>Eukaryota</taxon>
        <taxon>Viridiplantae</taxon>
        <taxon>Streptophyta</taxon>
        <taxon>Embryophyta</taxon>
        <taxon>Tracheophyta</taxon>
        <taxon>Spermatophyta</taxon>
        <taxon>Magnoliopsida</taxon>
        <taxon>eudicotyledons</taxon>
        <taxon>Gunneridae</taxon>
        <taxon>Pentapetalae</taxon>
        <taxon>rosids</taxon>
        <taxon>malvids</taxon>
        <taxon>Sapindales</taxon>
        <taxon>Sapindaceae</taxon>
        <taxon>Hippocastanoideae</taxon>
        <taxon>Acereae</taxon>
        <taxon>Acer</taxon>
    </lineage>
</organism>
<comment type="caution">
    <text evidence="2">The sequence shown here is derived from an EMBL/GenBank/DDBJ whole genome shotgun (WGS) entry which is preliminary data.</text>
</comment>
<reference evidence="2" key="1">
    <citation type="journal article" date="2022" name="Plant J.">
        <title>Strategies of tolerance reflected in two North American maple genomes.</title>
        <authorList>
            <person name="McEvoy S.L."/>
            <person name="Sezen U.U."/>
            <person name="Trouern-Trend A."/>
            <person name="McMahon S.M."/>
            <person name="Schaberg P.G."/>
            <person name="Yang J."/>
            <person name="Wegrzyn J.L."/>
            <person name="Swenson N.G."/>
        </authorList>
    </citation>
    <scope>NUCLEOTIDE SEQUENCE</scope>
    <source>
        <strain evidence="2">NS2018</strain>
    </source>
</reference>
<sequence length="281" mass="31426">MRLSLEFWAWLILQMHANNIVACLKDNDKLRLNSEQQQQQQHRYLEVTLSIWIMMIPPILTILKKKKSPKTSKRKKKDIDAYVTLGSLLKKAKTSEETSKEKENVCDVSASAGSSSSNKLPPCLTVEGEPNDPPVLPGFAPEFNLVETMDSVDEDDMTIAEILRSKNVKFMDGDSSSSHSRDFSSSVADNEAAKIVEPPTELLEKIMQNEFVKGDSGTVLEDAAERTSGSPDNDTVMIQSSELEGNKYATELIECQLERISRLEKIFAELKASKFGLSRHN</sequence>
<reference evidence="2" key="2">
    <citation type="submission" date="2023-06" db="EMBL/GenBank/DDBJ databases">
        <authorList>
            <person name="Swenson N.G."/>
            <person name="Wegrzyn J.L."/>
            <person name="Mcevoy S.L."/>
        </authorList>
    </citation>
    <scope>NUCLEOTIDE SEQUENCE</scope>
    <source>
        <strain evidence="2">NS2018</strain>
        <tissue evidence="2">Leaf</tissue>
    </source>
</reference>
<dbReference type="AlphaFoldDB" id="A0AA39SNX7"/>